<accession>A0AAV0KJR5</accession>
<name>A0AAV0KJR5_9ROSI</name>
<gene>
    <name evidence="2" type="ORF">LITE_LOCUS19024</name>
</gene>
<evidence type="ECO:0000313" key="3">
    <source>
        <dbReference type="Proteomes" id="UP001154282"/>
    </source>
</evidence>
<keyword evidence="1" id="KW-0853">WD repeat</keyword>
<comment type="caution">
    <text evidence="2">The sequence shown here is derived from an EMBL/GenBank/DDBJ whole genome shotgun (WGS) entry which is preliminary data.</text>
</comment>
<feature type="repeat" description="WD" evidence="1">
    <location>
        <begin position="176"/>
        <end position="219"/>
    </location>
</feature>
<proteinExistence type="predicted"/>
<dbReference type="EMBL" id="CAMGYJ010000005">
    <property type="protein sequence ID" value="CAI0422110.1"/>
    <property type="molecule type" value="Genomic_DNA"/>
</dbReference>
<dbReference type="InterPro" id="IPR001680">
    <property type="entry name" value="WD40_rpt"/>
</dbReference>
<sequence length="430" mass="45032">MSPSSSSHDIVLTSSPEGPITAYNASTGAVLARLTGTRSPRRGLALVQFTYIAASHISSSSTAAVHLYNWWSSTALHRLPLPEPVAPIAPSPDGSCIFAGGLSGNIHSLSIPSGDLIASFLAHPGSPVSCLEISPDWSLLVSGGDDGRIAVFPVFQFLQNSSQSEKDKSMTMIRSFTAHDGPVTAIVLCMGISQPTVVSCSTDSTCKLWSLLEGKNLMTVAFPCPISGIALDPSETDLYAAGSDGSVYHGVLKYESRKQRRGQLITALPGKHCAAVVSIALVNGGKRLVSAAEDGSVHMREVETGEVVMTMGNSNLESISEMVVAKRGIVDDGGRRRHGYGGSASFDFWGCGGSSSSSGLPGKELCALGIKEAGELEKVMSSVMEDRGKAINMLESAIEVYGSLLKLILKEANRGTNNSNGGKPKDGTEQ</sequence>
<dbReference type="InterPro" id="IPR045227">
    <property type="entry name" value="WDR18/Ipi3/RID3"/>
</dbReference>
<dbReference type="Pfam" id="PF00400">
    <property type="entry name" value="WD40"/>
    <property type="match status" value="2"/>
</dbReference>
<reference evidence="2" key="1">
    <citation type="submission" date="2022-08" db="EMBL/GenBank/DDBJ databases">
        <authorList>
            <person name="Gutierrez-Valencia J."/>
        </authorList>
    </citation>
    <scope>NUCLEOTIDE SEQUENCE</scope>
</reference>
<evidence type="ECO:0000313" key="2">
    <source>
        <dbReference type="EMBL" id="CAI0422110.1"/>
    </source>
</evidence>
<dbReference type="GO" id="GO:0005656">
    <property type="term" value="C:nuclear pre-replicative complex"/>
    <property type="evidence" value="ECO:0007669"/>
    <property type="project" value="TreeGrafter"/>
</dbReference>
<evidence type="ECO:0000256" key="1">
    <source>
        <dbReference type="PROSITE-ProRule" id="PRU00221"/>
    </source>
</evidence>
<dbReference type="InterPro" id="IPR015943">
    <property type="entry name" value="WD40/YVTN_repeat-like_dom_sf"/>
</dbReference>
<dbReference type="GO" id="GO:0120330">
    <property type="term" value="C:rixosome complex"/>
    <property type="evidence" value="ECO:0007669"/>
    <property type="project" value="TreeGrafter"/>
</dbReference>
<dbReference type="AlphaFoldDB" id="A0AAV0KJR5"/>
<dbReference type="InterPro" id="IPR011047">
    <property type="entry name" value="Quinoprotein_ADH-like_sf"/>
</dbReference>
<dbReference type="GO" id="GO:0006364">
    <property type="term" value="P:rRNA processing"/>
    <property type="evidence" value="ECO:0007669"/>
    <property type="project" value="TreeGrafter"/>
</dbReference>
<dbReference type="SUPFAM" id="SSF50998">
    <property type="entry name" value="Quinoprotein alcohol dehydrogenase-like"/>
    <property type="match status" value="1"/>
</dbReference>
<dbReference type="SMART" id="SM00320">
    <property type="entry name" value="WD40"/>
    <property type="match status" value="5"/>
</dbReference>
<dbReference type="Proteomes" id="UP001154282">
    <property type="component" value="Unassembled WGS sequence"/>
</dbReference>
<protein>
    <submittedName>
        <fullName evidence="2">Uncharacterized protein</fullName>
    </submittedName>
</protein>
<dbReference type="Gene3D" id="2.130.10.10">
    <property type="entry name" value="YVTN repeat-like/Quinoprotein amine dehydrogenase"/>
    <property type="match status" value="2"/>
</dbReference>
<dbReference type="PANTHER" id="PTHR18763">
    <property type="entry name" value="WD-REPEAT PROTEIN 18"/>
    <property type="match status" value="1"/>
</dbReference>
<organism evidence="2 3">
    <name type="scientific">Linum tenue</name>
    <dbReference type="NCBI Taxonomy" id="586396"/>
    <lineage>
        <taxon>Eukaryota</taxon>
        <taxon>Viridiplantae</taxon>
        <taxon>Streptophyta</taxon>
        <taxon>Embryophyta</taxon>
        <taxon>Tracheophyta</taxon>
        <taxon>Spermatophyta</taxon>
        <taxon>Magnoliopsida</taxon>
        <taxon>eudicotyledons</taxon>
        <taxon>Gunneridae</taxon>
        <taxon>Pentapetalae</taxon>
        <taxon>rosids</taxon>
        <taxon>fabids</taxon>
        <taxon>Malpighiales</taxon>
        <taxon>Linaceae</taxon>
        <taxon>Linum</taxon>
    </lineage>
</organism>
<keyword evidence="3" id="KW-1185">Reference proteome</keyword>
<dbReference type="PANTHER" id="PTHR18763:SF3">
    <property type="entry name" value="OS09G0477800 PROTEIN"/>
    <property type="match status" value="1"/>
</dbReference>
<dbReference type="PROSITE" id="PS50082">
    <property type="entry name" value="WD_REPEATS_2"/>
    <property type="match status" value="1"/>
</dbReference>
<dbReference type="GO" id="GO:0006261">
    <property type="term" value="P:DNA-templated DNA replication"/>
    <property type="evidence" value="ECO:0007669"/>
    <property type="project" value="TreeGrafter"/>
</dbReference>